<keyword evidence="7" id="KW-1133">Transmembrane helix</keyword>
<feature type="chain" id="PRO_5035162815" description="Hexosyltransferase" evidence="11">
    <location>
        <begin position="29"/>
        <end position="550"/>
    </location>
</feature>
<dbReference type="Proteomes" id="UP000751190">
    <property type="component" value="Unassembled WGS sequence"/>
</dbReference>
<evidence type="ECO:0000256" key="3">
    <source>
        <dbReference type="ARBA" id="ARBA00022676"/>
    </source>
</evidence>
<evidence type="ECO:0000313" key="13">
    <source>
        <dbReference type="Proteomes" id="UP000751190"/>
    </source>
</evidence>
<evidence type="ECO:0000256" key="2">
    <source>
        <dbReference type="ARBA" id="ARBA00008661"/>
    </source>
</evidence>
<comment type="caution">
    <text evidence="12">The sequence shown here is derived from an EMBL/GenBank/DDBJ whole genome shotgun (WGS) entry which is preliminary data.</text>
</comment>
<evidence type="ECO:0000256" key="1">
    <source>
        <dbReference type="ARBA" id="ARBA00004323"/>
    </source>
</evidence>
<proteinExistence type="inferred from homology"/>
<dbReference type="EMBL" id="JAGTXO010000014">
    <property type="protein sequence ID" value="KAG8463998.1"/>
    <property type="molecule type" value="Genomic_DNA"/>
</dbReference>
<evidence type="ECO:0000256" key="5">
    <source>
        <dbReference type="ARBA" id="ARBA00022692"/>
    </source>
</evidence>
<evidence type="ECO:0000256" key="4">
    <source>
        <dbReference type="ARBA" id="ARBA00022679"/>
    </source>
</evidence>
<feature type="region of interest" description="Disordered" evidence="10">
    <location>
        <begin position="499"/>
        <end position="550"/>
    </location>
</feature>
<keyword evidence="3" id="KW-0328">Glycosyltransferase</keyword>
<comment type="subcellular location">
    <subcellularLocation>
        <location evidence="1">Golgi apparatus membrane</location>
        <topology evidence="1">Single-pass type II membrane protein</topology>
    </subcellularLocation>
</comment>
<keyword evidence="13" id="KW-1185">Reference proteome</keyword>
<comment type="similarity">
    <text evidence="2">Belongs to the glycosyltransferase 31 family.</text>
</comment>
<dbReference type="InterPro" id="IPR002659">
    <property type="entry name" value="Glyco_trans_31"/>
</dbReference>
<dbReference type="GO" id="GO:0000139">
    <property type="term" value="C:Golgi membrane"/>
    <property type="evidence" value="ECO:0007669"/>
    <property type="project" value="UniProtKB-SubCell"/>
</dbReference>
<evidence type="ECO:0000256" key="7">
    <source>
        <dbReference type="ARBA" id="ARBA00022989"/>
    </source>
</evidence>
<keyword evidence="5" id="KW-0812">Transmembrane</keyword>
<accession>A0A8J5XCC1</accession>
<reference evidence="12" key="1">
    <citation type="submission" date="2021-05" db="EMBL/GenBank/DDBJ databases">
        <title>The genome of the haptophyte Pavlova lutheri (Diacronema luteri, Pavlovales) - a model for lipid biosynthesis in eukaryotic algae.</title>
        <authorList>
            <person name="Hulatt C.J."/>
            <person name="Posewitz M.C."/>
        </authorList>
    </citation>
    <scope>NUCLEOTIDE SEQUENCE</scope>
    <source>
        <strain evidence="12">NIVA-4/92</strain>
    </source>
</reference>
<evidence type="ECO:0000256" key="6">
    <source>
        <dbReference type="ARBA" id="ARBA00022968"/>
    </source>
</evidence>
<keyword evidence="9" id="KW-0472">Membrane</keyword>
<keyword evidence="4" id="KW-0808">Transferase</keyword>
<dbReference type="GO" id="GO:0016758">
    <property type="term" value="F:hexosyltransferase activity"/>
    <property type="evidence" value="ECO:0007669"/>
    <property type="project" value="InterPro"/>
</dbReference>
<evidence type="ECO:0000256" key="10">
    <source>
        <dbReference type="SAM" id="MobiDB-lite"/>
    </source>
</evidence>
<feature type="signal peptide" evidence="11">
    <location>
        <begin position="1"/>
        <end position="28"/>
    </location>
</feature>
<evidence type="ECO:0008006" key="14">
    <source>
        <dbReference type="Google" id="ProtNLM"/>
    </source>
</evidence>
<evidence type="ECO:0000256" key="9">
    <source>
        <dbReference type="ARBA" id="ARBA00023136"/>
    </source>
</evidence>
<dbReference type="OrthoDB" id="10350967at2759"/>
<dbReference type="PANTHER" id="PTHR11214">
    <property type="entry name" value="BETA-1,3-N-ACETYLGLUCOSAMINYLTRANSFERASE"/>
    <property type="match status" value="1"/>
</dbReference>
<evidence type="ECO:0000256" key="8">
    <source>
        <dbReference type="ARBA" id="ARBA00023034"/>
    </source>
</evidence>
<dbReference type="AlphaFoldDB" id="A0A8J5XCC1"/>
<feature type="compositionally biased region" description="Basic and acidic residues" evidence="10">
    <location>
        <begin position="499"/>
        <end position="528"/>
    </location>
</feature>
<name>A0A8J5XCC1_DIALT</name>
<gene>
    <name evidence="12" type="ORF">KFE25_000166</name>
</gene>
<keyword evidence="6" id="KW-0735">Signal-anchor</keyword>
<keyword evidence="8" id="KW-0333">Golgi apparatus</keyword>
<evidence type="ECO:0000313" key="12">
    <source>
        <dbReference type="EMBL" id="KAG8463998.1"/>
    </source>
</evidence>
<organism evidence="12 13">
    <name type="scientific">Diacronema lutheri</name>
    <name type="common">Unicellular marine alga</name>
    <name type="synonym">Monochrysis lutheri</name>
    <dbReference type="NCBI Taxonomy" id="2081491"/>
    <lineage>
        <taxon>Eukaryota</taxon>
        <taxon>Haptista</taxon>
        <taxon>Haptophyta</taxon>
        <taxon>Pavlovophyceae</taxon>
        <taxon>Pavlovales</taxon>
        <taxon>Pavlovaceae</taxon>
        <taxon>Diacronema</taxon>
    </lineage>
</organism>
<protein>
    <recommendedName>
        <fullName evidence="14">Hexosyltransferase</fullName>
    </recommendedName>
</protein>
<keyword evidence="11" id="KW-0732">Signal</keyword>
<sequence length="550" mass="60454">MARPAEVGGAFLLLAVLLSVMRLLFSTARTSPALSSGSIVGQSADAAALIEELRLLRADVGKLHDVLAGRAPAGPAGGALAQHASQSTALAVGTPIPVLGKRDGSVLMAVITNPSHIKERAELRAFYKERFPEEQGKVRVVFVMGNNYYLGNPPKPLTAETKELLKEVMAESSKEGDIVWVDGREALPHVGKATEKSAAWWQTAPSLGNYGFYCKSDDDSLIHLSRLRRDLEDVGESALYGYVAFRGWKPNYKFQACGIDVRPYMVEAALQGRDFNRDENCTDSVGPFPYAGGNLVCMGQVLARQIAGDRHFHGFVAKAHERNDQGIKCKSPLECARQPFNIHMWHHEDAGISYNLFRSIVRGGLKNVRVVKIQQWVHIQHWLRDNVTEPIPLVVIHNLKGLKQLQSVISSWRTDLGPWPFESERAACKPCSQLWHWKWARSCASGEGDACDSFVEFDPNDVYECCVKSYPPDVMERMSAEEALRAMAERAARVKREAEAREAKAAKEAAAKAAREKREARDAAKQAAREQAALRALGKGGGAASNATRS</sequence>
<evidence type="ECO:0000256" key="11">
    <source>
        <dbReference type="SAM" id="SignalP"/>
    </source>
</evidence>